<dbReference type="AlphaFoldDB" id="A0A1Q5PYI8"/>
<dbReference type="PANTHER" id="PTHR21015">
    <property type="entry name" value="UDP-N-ACETYLGLUCOSAMINE--N-ACETYLMURAMYL-(PENTAPEPTIDE) PYROPHOSPHORYL-UNDECAPRENOL N-ACETYLGLUCOSAMINE TRANSFERASE 1"/>
    <property type="match status" value="1"/>
</dbReference>
<dbReference type="EMBL" id="MQVS01000001">
    <property type="protein sequence ID" value="OKL52681.1"/>
    <property type="molecule type" value="Genomic_DNA"/>
</dbReference>
<evidence type="ECO:0000313" key="3">
    <source>
        <dbReference type="Proteomes" id="UP000185612"/>
    </source>
</evidence>
<comment type="caution">
    <text evidence="2">The sequence shown here is derived from an EMBL/GenBank/DDBJ whole genome shotgun (WGS) entry which is preliminary data.</text>
</comment>
<reference evidence="3" key="1">
    <citation type="submission" date="2016-12" db="EMBL/GenBank/DDBJ databases">
        <authorList>
            <person name="Meng X."/>
        </authorList>
    </citation>
    <scope>NUCLEOTIDE SEQUENCE [LARGE SCALE GENOMIC DNA]</scope>
    <source>
        <strain evidence="3">DSM 20732</strain>
    </source>
</reference>
<organism evidence="2 3">
    <name type="scientific">Buchananella hordeovulneris</name>
    <dbReference type="NCBI Taxonomy" id="52770"/>
    <lineage>
        <taxon>Bacteria</taxon>
        <taxon>Bacillati</taxon>
        <taxon>Actinomycetota</taxon>
        <taxon>Actinomycetes</taxon>
        <taxon>Actinomycetales</taxon>
        <taxon>Actinomycetaceae</taxon>
        <taxon>Buchananella</taxon>
    </lineage>
</organism>
<feature type="domain" description="Glycosyl transferase family 28 C-terminal" evidence="1">
    <location>
        <begin position="253"/>
        <end position="360"/>
    </location>
</feature>
<keyword evidence="2" id="KW-0808">Transferase</keyword>
<dbReference type="STRING" id="52770.BSZ40_00810"/>
<dbReference type="InterPro" id="IPR007235">
    <property type="entry name" value="Glyco_trans_28_C"/>
</dbReference>
<protein>
    <submittedName>
        <fullName evidence="2">Glycosyl transferase family 28</fullName>
    </submittedName>
</protein>
<dbReference type="OrthoDB" id="9802126at2"/>
<name>A0A1Q5PYI8_9ACTO</name>
<dbReference type="InParanoid" id="A0A1Q5PYI8"/>
<accession>A0A1Q5PYI8</accession>
<gene>
    <name evidence="2" type="ORF">BSZ40_00810</name>
</gene>
<dbReference type="Pfam" id="PF04101">
    <property type="entry name" value="Glyco_tran_28_C"/>
    <property type="match status" value="1"/>
</dbReference>
<dbReference type="SUPFAM" id="SSF53756">
    <property type="entry name" value="UDP-Glycosyltransferase/glycogen phosphorylase"/>
    <property type="match status" value="1"/>
</dbReference>
<keyword evidence="3" id="KW-1185">Reference proteome</keyword>
<sequence length="396" mass="42259">MGTEPLRVVLYSHDSQGLGHLRRNLAIAHHLAQGIPALTGRKVAGLIVSGLAPTFRFPLPDGFDWVTIPGISKGKDGYQPRHLGGETGPLISLRSALLEAALVGFAPDLVIVDRHIYGVWHELRAPLRRLRRVHPSARVVLGLREVLDTPHVVAAEWERLGKPTALRSLVDQVWVYGDPQVHDQVLSGEAPPALCDRIEFTGYLAHGRRITDAFDHTLSGPFVLTTAGGGEDGHGLLAAAVRATPPPGHTHVVVTGPQLDDATFTQLAAAAGPATQVLRSLPGLGRHIASAAAVVSMCGYNTACEILDTDTPSLIVPREIPRQEQLIRARALEKVGAVDVLEQSQVSSAALSQWLATAVRRRVDRSQVDGDGLQRVSQLAAQLLELPARALVGGAA</sequence>
<dbReference type="Proteomes" id="UP000185612">
    <property type="component" value="Unassembled WGS sequence"/>
</dbReference>
<dbReference type="GO" id="GO:0016758">
    <property type="term" value="F:hexosyltransferase activity"/>
    <property type="evidence" value="ECO:0007669"/>
    <property type="project" value="InterPro"/>
</dbReference>
<evidence type="ECO:0000259" key="1">
    <source>
        <dbReference type="Pfam" id="PF04101"/>
    </source>
</evidence>
<proteinExistence type="predicted"/>
<dbReference type="PANTHER" id="PTHR21015:SF28">
    <property type="entry name" value="SLL1722 PROTEIN"/>
    <property type="match status" value="1"/>
</dbReference>
<dbReference type="Gene3D" id="3.40.50.2000">
    <property type="entry name" value="Glycogen Phosphorylase B"/>
    <property type="match status" value="1"/>
</dbReference>
<evidence type="ECO:0000313" key="2">
    <source>
        <dbReference type="EMBL" id="OKL52681.1"/>
    </source>
</evidence>
<dbReference type="RefSeq" id="WP_073822272.1">
    <property type="nucleotide sequence ID" value="NZ_JAUNKL010000035.1"/>
</dbReference>